<feature type="chain" id="PRO_5001699110" description="Acid stress chaperone HdeA" evidence="1">
    <location>
        <begin position="25"/>
        <end position="116"/>
    </location>
</feature>
<keyword evidence="3" id="KW-1185">Reference proteome</keyword>
<dbReference type="RefSeq" id="WP_034959932.1">
    <property type="nucleotide sequence ID" value="NZ_JMIW01000003.1"/>
</dbReference>
<dbReference type="STRING" id="1044.EH31_10390"/>
<accession>A0A074MXY4</accession>
<dbReference type="Pfam" id="PF06411">
    <property type="entry name" value="HdeA"/>
    <property type="match status" value="1"/>
</dbReference>
<organism evidence="2 3">
    <name type="scientific">Erythrobacter longus</name>
    <dbReference type="NCBI Taxonomy" id="1044"/>
    <lineage>
        <taxon>Bacteria</taxon>
        <taxon>Pseudomonadati</taxon>
        <taxon>Pseudomonadota</taxon>
        <taxon>Alphaproteobacteria</taxon>
        <taxon>Sphingomonadales</taxon>
        <taxon>Erythrobacteraceae</taxon>
        <taxon>Erythrobacter/Porphyrobacter group</taxon>
        <taxon>Erythrobacter</taxon>
    </lineage>
</organism>
<dbReference type="OrthoDB" id="8481917at2"/>
<feature type="signal peptide" evidence="1">
    <location>
        <begin position="1"/>
        <end position="24"/>
    </location>
</feature>
<sequence>MKLTKLLAGAVLAGSLITLSAASAQETQAETSAPSLGLESDEKLDLADLRCWDVVTLNEDDRGFAMVLLYGYARGEKGVSAMSPRDVQVAVVNTMQECVDKPDAKVLDVLKTHIRS</sequence>
<proteinExistence type="predicted"/>
<comment type="caution">
    <text evidence="2">The sequence shown here is derived from an EMBL/GenBank/DDBJ whole genome shotgun (WGS) entry which is preliminary data.</text>
</comment>
<reference evidence="2 3" key="1">
    <citation type="submission" date="2014-04" db="EMBL/GenBank/DDBJ databases">
        <title>A comprehensive comparison of genomes of Erythrobacter spp. strains.</title>
        <authorList>
            <person name="Zheng Q."/>
        </authorList>
    </citation>
    <scope>NUCLEOTIDE SEQUENCE [LARGE SCALE GENOMIC DNA]</scope>
    <source>
        <strain evidence="2 3">DSM 6997</strain>
    </source>
</reference>
<evidence type="ECO:0000313" key="2">
    <source>
        <dbReference type="EMBL" id="KEO90487.1"/>
    </source>
</evidence>
<dbReference type="InterPro" id="IPR010486">
    <property type="entry name" value="HNS-dep_expression_A/B"/>
</dbReference>
<evidence type="ECO:0000256" key="1">
    <source>
        <dbReference type="SAM" id="SignalP"/>
    </source>
</evidence>
<protein>
    <recommendedName>
        <fullName evidence="4">Acid stress chaperone HdeA</fullName>
    </recommendedName>
</protein>
<keyword evidence="1" id="KW-0732">Signal</keyword>
<evidence type="ECO:0008006" key="4">
    <source>
        <dbReference type="Google" id="ProtNLM"/>
    </source>
</evidence>
<dbReference type="AlphaFoldDB" id="A0A074MXY4"/>
<dbReference type="Proteomes" id="UP000027647">
    <property type="component" value="Unassembled WGS sequence"/>
</dbReference>
<evidence type="ECO:0000313" key="3">
    <source>
        <dbReference type="Proteomes" id="UP000027647"/>
    </source>
</evidence>
<name>A0A074MXY4_ERYLO</name>
<gene>
    <name evidence="2" type="ORF">EH31_10390</name>
</gene>
<dbReference type="EMBL" id="JMIW01000003">
    <property type="protein sequence ID" value="KEO90487.1"/>
    <property type="molecule type" value="Genomic_DNA"/>
</dbReference>